<dbReference type="EMBL" id="BKCJ010010999">
    <property type="protein sequence ID" value="GEU94108.1"/>
    <property type="molecule type" value="Genomic_DNA"/>
</dbReference>
<proteinExistence type="predicted"/>
<dbReference type="Gene3D" id="4.10.60.10">
    <property type="entry name" value="Zinc finger, CCHC-type"/>
    <property type="match status" value="1"/>
</dbReference>
<feature type="compositionally biased region" description="Acidic residues" evidence="2">
    <location>
        <begin position="1485"/>
        <end position="1496"/>
    </location>
</feature>
<evidence type="ECO:0000256" key="1">
    <source>
        <dbReference type="PROSITE-ProRule" id="PRU00047"/>
    </source>
</evidence>
<dbReference type="InterPro" id="IPR021109">
    <property type="entry name" value="Peptidase_aspartic_dom_sf"/>
</dbReference>
<feature type="compositionally biased region" description="Basic and acidic residues" evidence="2">
    <location>
        <begin position="1416"/>
        <end position="1431"/>
    </location>
</feature>
<protein>
    <submittedName>
        <fullName evidence="4">Retrovirus-related Pol polyprotein from transposon TNT 1-94</fullName>
    </submittedName>
</protein>
<feature type="compositionally biased region" description="Basic and acidic residues" evidence="2">
    <location>
        <begin position="1397"/>
        <end position="1406"/>
    </location>
</feature>
<reference evidence="4" key="1">
    <citation type="journal article" date="2019" name="Sci. Rep.">
        <title>Draft genome of Tanacetum cinerariifolium, the natural source of mosquito coil.</title>
        <authorList>
            <person name="Yamashiro T."/>
            <person name="Shiraishi A."/>
            <person name="Satake H."/>
            <person name="Nakayama K."/>
        </authorList>
    </citation>
    <scope>NUCLEOTIDE SEQUENCE</scope>
</reference>
<dbReference type="InterPro" id="IPR025724">
    <property type="entry name" value="GAG-pre-integrase_dom"/>
</dbReference>
<dbReference type="InterPro" id="IPR001878">
    <property type="entry name" value="Znf_CCHC"/>
</dbReference>
<dbReference type="CDD" id="cd00303">
    <property type="entry name" value="retropepsin_like"/>
    <property type="match status" value="1"/>
</dbReference>
<dbReference type="Gene3D" id="2.40.70.10">
    <property type="entry name" value="Acid Proteases"/>
    <property type="match status" value="1"/>
</dbReference>
<evidence type="ECO:0000259" key="3">
    <source>
        <dbReference type="PROSITE" id="PS50158"/>
    </source>
</evidence>
<sequence length="1496" mass="170119">MSIRLADRSFQYPTGIAENMLVEVGKFTFPADFVILETEEDYNVPLILGRPFLHTTDAVIRIKQKQLNLRVGTERMIFNIDFTIKHSYLKDDTCFSIDVIDEILEEAFDALLDKGSKILYSIERNLFKEEIFSEFDKFIAMTADENYDFESDTEEPPFEKITINTDYKMKTSLEEPPTDLELKLLPDNLVYVFLEEASFLLMIISSKLSPQNKSKLISILKNIKKHLPGKQQIFLKGGITVVTNKNDELVPTRTVTGWRVCIDYRKLNKATAKDHFPLPFMDQIIVLGHKVSSSGPEVDKEKIDVISKLPPPTNIKGNVAADHLSRIDNNESSDDSEVDDNFLGETLKEIDTRNEPWFADLANYLVGDIIPKGTTYRTTTYEYEIIGIKWVFRNKLDENGVVYQNKDRLVAQGYNQQEGIDYDETYALIARLESIRILLAYACALDFKLFQMDAKSAFLNGFINEKVYMAQPPGFIDFEKPDHVYKLNKALYGLKQAPKAWYDRLKTFLIKHEYKIGMVDNTLVTKKKSLNLIIVQIYVDIIFDSTCQDTCDEFAKIIHDEFEMSMMGELNLFFGLQIKQMKDGIFFNQSKYIKEMFKKFGLEDSKLMKTPMSSDTKLTKDEECESVDSTKYRGMIGSLHYLTARCCLISWFSKKQTDLAISTIEAEYTSAKKAIEKRFGGNDATKKTQRNPLKQQYENFFGSSSESLDQTFDKLQKLVSQLELLEPKSVRKGSDAPIIKDWVSDDEEEKVKKKEVKPSINRINFVKATTDNNHRETVKNSEQPKQNTHRKRAVNAAKAKAKHKLLREKGVMLLRPQHAGQSNSPQLDNEDLKQIDPDDLKEMDLKWQMAMLIMRARRFLKRTGRNLGANGTYTIVFDMSKVECYNCHMIGHFSRECRSPRDNKNKEATRRPVPIEVSTLNDLVSQCNAVGGYDWSFQAEKEPTNYALLAYASPSSSSSSGSDNETLSKNLSKLLESQVSDKTGLGFDSQVFISQVFICQVFDCEEFHSHESDDSVPKSQVNDRYKTGEGYHAVPPPYNGTFMPITPDLVFNDAPNASETVTNVVNVESSSNKPSKDMSKTLRPNAPIIEDYIFDSEDETKIESVPKQKEPSFVPTSKHVKAPREYVKKVEHPKQAENLRTNHQKPVPTTVPQSTVKSLRPVKDVVNKAHSSIRRLINHRPATQNSNFNKKVTKGNPQQALKDKCVINSGFSRHMTGNICFLLDFEEFNGGYVAFGGNPKGDTKYVVLSSDYKLPDKNHVLLRVPRENNIYNVDLKNVVPLGDLTCLFAKATLDESNLWHRRLGHINFKTMNKLVKGNLVRGIGPKWLFDIDTLTKSMNYQPVVVGNQPNNNAGIKENLDACKVRKETISAQQYVLLPLWSTSLQDPQNTNDDDDAFDVKENENDVHVSTNGSDKSNSKKHDEKAKRDAKGKSPVGSPTGVRDLRGEFEEFFLTALTSPSNTAISPNFKIARKSSFVDPSKYLDDPDTPELEDIVY</sequence>
<dbReference type="Pfam" id="PF07727">
    <property type="entry name" value="RVT_2"/>
    <property type="match status" value="1"/>
</dbReference>
<evidence type="ECO:0000256" key="2">
    <source>
        <dbReference type="SAM" id="MobiDB-lite"/>
    </source>
</evidence>
<dbReference type="PROSITE" id="PS50158">
    <property type="entry name" value="ZF_CCHC"/>
    <property type="match status" value="1"/>
</dbReference>
<dbReference type="Pfam" id="PF13976">
    <property type="entry name" value="gag_pre-integrs"/>
    <property type="match status" value="1"/>
</dbReference>
<feature type="region of interest" description="Disordered" evidence="2">
    <location>
        <begin position="1385"/>
        <end position="1442"/>
    </location>
</feature>
<name>A0A6L2P6N8_TANCI</name>
<comment type="caution">
    <text evidence="4">The sequence shown here is derived from an EMBL/GenBank/DDBJ whole genome shotgun (WGS) entry which is preliminary data.</text>
</comment>
<dbReference type="GO" id="GO:0008270">
    <property type="term" value="F:zinc ion binding"/>
    <property type="evidence" value="ECO:0007669"/>
    <property type="project" value="UniProtKB-KW"/>
</dbReference>
<feature type="domain" description="CCHC-type" evidence="3">
    <location>
        <begin position="884"/>
        <end position="899"/>
    </location>
</feature>
<dbReference type="InterPro" id="IPR013103">
    <property type="entry name" value="RVT_2"/>
</dbReference>
<gene>
    <name evidence="4" type="ORF">Tci_066086</name>
</gene>
<keyword evidence="1" id="KW-0479">Metal-binding</keyword>
<accession>A0A6L2P6N8</accession>
<dbReference type="InterPro" id="IPR043502">
    <property type="entry name" value="DNA/RNA_pol_sf"/>
</dbReference>
<dbReference type="SUPFAM" id="SSF56672">
    <property type="entry name" value="DNA/RNA polymerases"/>
    <property type="match status" value="2"/>
</dbReference>
<dbReference type="SUPFAM" id="SSF57756">
    <property type="entry name" value="Retrovirus zinc finger-like domains"/>
    <property type="match status" value="1"/>
</dbReference>
<dbReference type="GO" id="GO:0003676">
    <property type="term" value="F:nucleic acid binding"/>
    <property type="evidence" value="ECO:0007669"/>
    <property type="project" value="InterPro"/>
</dbReference>
<keyword evidence="1" id="KW-0863">Zinc-finger</keyword>
<dbReference type="PANTHER" id="PTHR33067:SF9">
    <property type="entry name" value="RNA-DIRECTED DNA POLYMERASE"/>
    <property type="match status" value="1"/>
</dbReference>
<organism evidence="4">
    <name type="scientific">Tanacetum cinerariifolium</name>
    <name type="common">Dalmatian daisy</name>
    <name type="synonym">Chrysanthemum cinerariifolium</name>
    <dbReference type="NCBI Taxonomy" id="118510"/>
    <lineage>
        <taxon>Eukaryota</taxon>
        <taxon>Viridiplantae</taxon>
        <taxon>Streptophyta</taxon>
        <taxon>Embryophyta</taxon>
        <taxon>Tracheophyta</taxon>
        <taxon>Spermatophyta</taxon>
        <taxon>Magnoliopsida</taxon>
        <taxon>eudicotyledons</taxon>
        <taxon>Gunneridae</taxon>
        <taxon>Pentapetalae</taxon>
        <taxon>asterids</taxon>
        <taxon>campanulids</taxon>
        <taxon>Asterales</taxon>
        <taxon>Asteraceae</taxon>
        <taxon>Asteroideae</taxon>
        <taxon>Anthemideae</taxon>
        <taxon>Anthemidinae</taxon>
        <taxon>Tanacetum</taxon>
    </lineage>
</organism>
<feature type="region of interest" description="Disordered" evidence="2">
    <location>
        <begin position="1475"/>
        <end position="1496"/>
    </location>
</feature>
<dbReference type="Gene3D" id="3.10.10.10">
    <property type="entry name" value="HIV Type 1 Reverse Transcriptase, subunit A, domain 1"/>
    <property type="match status" value="1"/>
</dbReference>
<dbReference type="SMART" id="SM00343">
    <property type="entry name" value="ZnF_C2HC"/>
    <property type="match status" value="1"/>
</dbReference>
<dbReference type="InterPro" id="IPR036875">
    <property type="entry name" value="Znf_CCHC_sf"/>
</dbReference>
<dbReference type="PANTHER" id="PTHR33067">
    <property type="entry name" value="RNA-DIRECTED DNA POLYMERASE-RELATED"/>
    <property type="match status" value="1"/>
</dbReference>
<keyword evidence="1" id="KW-0862">Zinc</keyword>
<evidence type="ECO:0000313" key="4">
    <source>
        <dbReference type="EMBL" id="GEU94108.1"/>
    </source>
</evidence>
<feature type="region of interest" description="Disordered" evidence="2">
    <location>
        <begin position="1103"/>
        <end position="1127"/>
    </location>
</feature>